<dbReference type="InterPro" id="IPR001000">
    <property type="entry name" value="GH10_dom"/>
</dbReference>
<evidence type="ECO:0000256" key="4">
    <source>
        <dbReference type="ARBA" id="ARBA00022801"/>
    </source>
</evidence>
<evidence type="ECO:0000256" key="3">
    <source>
        <dbReference type="ARBA" id="ARBA00022651"/>
    </source>
</evidence>
<dbReference type="InterPro" id="IPR044846">
    <property type="entry name" value="GH10"/>
</dbReference>
<dbReference type="Pfam" id="PF00331">
    <property type="entry name" value="Glyco_hydro_10"/>
    <property type="match status" value="1"/>
</dbReference>
<dbReference type="SUPFAM" id="SSF51445">
    <property type="entry name" value="(Trans)glycosidases"/>
    <property type="match status" value="1"/>
</dbReference>
<organism evidence="10">
    <name type="scientific">Thermobacillus xylanilyticus</name>
    <dbReference type="NCBI Taxonomy" id="76633"/>
    <lineage>
        <taxon>Bacteria</taxon>
        <taxon>Bacillati</taxon>
        <taxon>Bacillota</taxon>
        <taxon>Bacilli</taxon>
        <taxon>Bacillales</taxon>
        <taxon>Paenibacillaceae</taxon>
        <taxon>Thermobacillus</taxon>
    </lineage>
</organism>
<keyword evidence="5 8" id="KW-0119">Carbohydrate metabolism</keyword>
<dbReference type="PANTHER" id="PTHR31490">
    <property type="entry name" value="GLYCOSYL HYDROLASE"/>
    <property type="match status" value="1"/>
</dbReference>
<dbReference type="PRINTS" id="PR00134">
    <property type="entry name" value="GLHYDRLASE10"/>
</dbReference>
<accession>O69261</accession>
<dbReference type="CAZy" id="GH10">
    <property type="family name" value="Glycoside Hydrolase Family 10"/>
</dbReference>
<dbReference type="AlphaFoldDB" id="O69261"/>
<dbReference type="EC" id="3.2.1.8" evidence="8"/>
<gene>
    <name evidence="10" type="primary">XynA</name>
</gene>
<proteinExistence type="inferred from homology"/>
<dbReference type="PROSITE" id="PS51760">
    <property type="entry name" value="GH10_2"/>
    <property type="match status" value="1"/>
</dbReference>
<dbReference type="GO" id="GO:0031176">
    <property type="term" value="F:endo-1,4-beta-xylanase activity"/>
    <property type="evidence" value="ECO:0007669"/>
    <property type="project" value="UniProtKB-EC"/>
</dbReference>
<dbReference type="PANTHER" id="PTHR31490:SF90">
    <property type="entry name" value="ENDO-1,4-BETA-XYLANASE A"/>
    <property type="match status" value="1"/>
</dbReference>
<comment type="similarity">
    <text evidence="8">Belongs to the glycosyl hydrolase 10 (cellulase F) family.</text>
</comment>
<evidence type="ECO:0000256" key="2">
    <source>
        <dbReference type="ARBA" id="ARBA00004851"/>
    </source>
</evidence>
<comment type="catalytic activity">
    <reaction evidence="1 8">
        <text>Endohydrolysis of (1-&gt;4)-beta-D-xylosidic linkages in xylans.</text>
        <dbReference type="EC" id="3.2.1.8"/>
    </reaction>
</comment>
<evidence type="ECO:0000259" key="9">
    <source>
        <dbReference type="PROSITE" id="PS51760"/>
    </source>
</evidence>
<evidence type="ECO:0000313" key="10">
    <source>
        <dbReference type="EMBL" id="CAA76420.1"/>
    </source>
</evidence>
<evidence type="ECO:0000256" key="1">
    <source>
        <dbReference type="ARBA" id="ARBA00000681"/>
    </source>
</evidence>
<name>O69261_THEXY</name>
<reference evidence="10" key="3">
    <citation type="submission" date="2000-08" db="EMBL/GenBank/DDBJ databases">
        <authorList>
            <person name="Connerton I.F."/>
        </authorList>
    </citation>
    <scope>NUCLEOTIDE SEQUENCE</scope>
    <source>
        <strain evidence="10">D3</strain>
    </source>
</reference>
<keyword evidence="3 10" id="KW-0858">Xylan degradation</keyword>
<feature type="domain" description="GH10" evidence="9">
    <location>
        <begin position="33"/>
        <end position="362"/>
    </location>
</feature>
<dbReference type="EMBL" id="Y16849">
    <property type="protein sequence ID" value="CAA76420.1"/>
    <property type="molecule type" value="Genomic_DNA"/>
</dbReference>
<reference evidence="10" key="2">
    <citation type="journal article" date="2000" name="Appl. Environ. Microbiol.">
        <title>Genetic and biochemical characterization of a highly thermostable alpha-L-arabinofuranosidase from Thermobacillus xylanilyticus.</title>
        <authorList>
            <person name="Debeche T."/>
            <person name="Cummings N."/>
            <person name="Connerton I."/>
            <person name="Debeire P."/>
            <person name="O'Donohue M.J."/>
        </authorList>
    </citation>
    <scope>NUCLEOTIDE SEQUENCE</scope>
    <source>
        <strain evidence="10">D3</strain>
    </source>
</reference>
<evidence type="ECO:0000256" key="6">
    <source>
        <dbReference type="ARBA" id="ARBA00023295"/>
    </source>
</evidence>
<dbReference type="InterPro" id="IPR017853">
    <property type="entry name" value="GH"/>
</dbReference>
<dbReference type="SMART" id="SM00633">
    <property type="entry name" value="Glyco_10"/>
    <property type="match status" value="1"/>
</dbReference>
<dbReference type="SMR" id="O69261"/>
<dbReference type="GO" id="GO:0045493">
    <property type="term" value="P:xylan catabolic process"/>
    <property type="evidence" value="ECO:0007669"/>
    <property type="project" value="UniProtKB-KW"/>
</dbReference>
<dbReference type="Gene3D" id="3.20.20.80">
    <property type="entry name" value="Glycosidases"/>
    <property type="match status" value="1"/>
</dbReference>
<keyword evidence="4 8" id="KW-0378">Hydrolase</keyword>
<keyword evidence="6 8" id="KW-0326">Glycosidase</keyword>
<sequence>MGNPAVCDAREPGFADVAVYLLSHNNQRRCTRIWPNSIWWEVFKDDFDIGAAVTSRTVDSAADLLRAQYNSITAENEMNPINTQPSEGVFTFEQADKIADFAAKHGKKLRGHTLVWHNQTPDWFFEAPGGGPAGKETLLRRMRDHIHAVAGRYKGRTYCWDVVNEAVADEGEQWLRASKWHDMVGPEFIVRAFEYAHEADPDALLFYNDYNECNPAKRDKIIRLVKWLKEQGAPIHGIGMQGHYNLASPSIAEVREAIEKYAELGLVIHVTELDMSVYAWDDRRTDLLEPTAEMVERQAELYEQLFSLYREYRDVIRSVTFWGAADDYAWLSYFPVRGRRNWPLLFDAQHRPKEAFRRVVRTAGAEA</sequence>
<comment type="pathway">
    <text evidence="2">Glycan degradation; xylan degradation.</text>
</comment>
<protein>
    <recommendedName>
        <fullName evidence="8">Beta-xylanase</fullName>
        <ecNumber evidence="8">3.2.1.8</ecNumber>
    </recommendedName>
</protein>
<evidence type="ECO:0000256" key="5">
    <source>
        <dbReference type="ARBA" id="ARBA00023277"/>
    </source>
</evidence>
<keyword evidence="7 8" id="KW-0624">Polysaccharide degradation</keyword>
<evidence type="ECO:0000256" key="7">
    <source>
        <dbReference type="ARBA" id="ARBA00023326"/>
    </source>
</evidence>
<reference evidence="10" key="1">
    <citation type="journal article" date="1999" name="Biochim. Biophys. Acta">
        <title>A single domain thermophilic xylanase can bind insoluble xylan: evidence for surface aromatic clusters.</title>
        <authorList>
            <person name="Connerton I.F."/>
            <person name="Cummings N.J."/>
            <person name="Harris G.W."/>
            <person name="Debeire P."/>
            <person name="Breton C."/>
        </authorList>
    </citation>
    <scope>NUCLEOTIDE SEQUENCE</scope>
    <source>
        <strain evidence="10">D3</strain>
    </source>
</reference>
<evidence type="ECO:0000256" key="8">
    <source>
        <dbReference type="RuleBase" id="RU361174"/>
    </source>
</evidence>